<keyword evidence="12" id="KW-0030">Aminoacyl-tRNA synthetase</keyword>
<dbReference type="GO" id="GO:0005524">
    <property type="term" value="F:ATP binding"/>
    <property type="evidence" value="ECO:0007669"/>
    <property type="project" value="UniProtKB-KW"/>
</dbReference>
<feature type="domain" description="tRNA synthetases class I catalytic" evidence="14">
    <location>
        <begin position="18"/>
        <end position="316"/>
    </location>
</feature>
<dbReference type="InterPro" id="IPR032678">
    <property type="entry name" value="tRNA-synt_1_cat_dom"/>
</dbReference>
<comment type="subunit">
    <text evidence="3">Monomer.</text>
</comment>
<keyword evidence="11" id="KW-0648">Protein biosynthesis</keyword>
<dbReference type="FunFam" id="3.40.50.620:FF:000009">
    <property type="entry name" value="Cysteine--tRNA ligase"/>
    <property type="match status" value="1"/>
</dbReference>
<comment type="cofactor">
    <cofactor evidence="1">
        <name>Zn(2+)</name>
        <dbReference type="ChEBI" id="CHEBI:29105"/>
    </cofactor>
</comment>
<dbReference type="Pfam" id="PF01406">
    <property type="entry name" value="tRNA-synt_1e"/>
    <property type="match status" value="1"/>
</dbReference>
<dbReference type="GO" id="GO:0005829">
    <property type="term" value="C:cytosol"/>
    <property type="evidence" value="ECO:0007669"/>
    <property type="project" value="TreeGrafter"/>
</dbReference>
<proteinExistence type="inferred from homology"/>
<protein>
    <recommendedName>
        <fullName evidence="5 13">Cysteine--tRNA ligase</fullName>
        <ecNumber evidence="4 13">6.1.1.16</ecNumber>
    </recommendedName>
</protein>
<evidence type="ECO:0000256" key="2">
    <source>
        <dbReference type="ARBA" id="ARBA00005594"/>
    </source>
</evidence>
<feature type="non-terminal residue" evidence="15">
    <location>
        <position position="380"/>
    </location>
</feature>
<name>A0A966HRA0_9PROT</name>
<dbReference type="InterPro" id="IPR024909">
    <property type="entry name" value="Cys-tRNA/MSH_ligase"/>
</dbReference>
<dbReference type="InterPro" id="IPR015803">
    <property type="entry name" value="Cys-tRNA-ligase"/>
</dbReference>
<sequence>MNSLKIYNTLSKAKEEFIPLNKNLIGMYVCGPTVYDDPHIGNARPLIIFDLVYRILIKKFGKNKVNYVRNITDIDDKIIQRANELKINIGELTKSITDIFLADCKYLNCLNPNHQPKATDHITAMIQMIENLLTKKFAYIKDGNVYFNVNKFKDYGKLSNKNPKELISGSRVEISELKNNPLDFVLWKPSKEKEPSWQSPWGNGRPGWHIECSAMSEKFLGKEFDLHCGGLDLIFPHHENEIAQSICANDSSIFAKYWMHNGYVTVDGKKMSKSDGNFITINNLKNNFNGQVVRLSILGTHYRQPLDWNLNILETNKKILDNWYNLYSPSEDEISDEIFNILLDDLNTPKFITSIHSLYNKAKTGDDLAKKNLNSALKFI</sequence>
<evidence type="ECO:0000313" key="15">
    <source>
        <dbReference type="EMBL" id="NCU53025.1"/>
    </source>
</evidence>
<dbReference type="InterPro" id="IPR014729">
    <property type="entry name" value="Rossmann-like_a/b/a_fold"/>
</dbReference>
<keyword evidence="9" id="KW-0862">Zinc</keyword>
<keyword evidence="8" id="KW-0547">Nucleotide-binding</keyword>
<dbReference type="PANTHER" id="PTHR10890:SF3">
    <property type="entry name" value="CYSTEINE--TRNA LIGASE, CYTOPLASMIC"/>
    <property type="match status" value="1"/>
</dbReference>
<evidence type="ECO:0000256" key="12">
    <source>
        <dbReference type="ARBA" id="ARBA00023146"/>
    </source>
</evidence>
<dbReference type="NCBIfam" id="TIGR00435">
    <property type="entry name" value="cysS"/>
    <property type="match status" value="1"/>
</dbReference>
<dbReference type="EMBL" id="RGOB01000033">
    <property type="protein sequence ID" value="NCU53025.1"/>
    <property type="molecule type" value="Genomic_DNA"/>
</dbReference>
<dbReference type="Proteomes" id="UP000747791">
    <property type="component" value="Unassembled WGS sequence"/>
</dbReference>
<dbReference type="PRINTS" id="PR00983">
    <property type="entry name" value="TRNASYNTHCYS"/>
</dbReference>
<dbReference type="GO" id="GO:0006423">
    <property type="term" value="P:cysteinyl-tRNA aminoacylation"/>
    <property type="evidence" value="ECO:0007669"/>
    <property type="project" value="UniProtKB-UniRule"/>
</dbReference>
<keyword evidence="7" id="KW-0479">Metal-binding</keyword>
<evidence type="ECO:0000256" key="8">
    <source>
        <dbReference type="ARBA" id="ARBA00022741"/>
    </source>
</evidence>
<comment type="caution">
    <text evidence="15">The sequence shown here is derived from an EMBL/GenBank/DDBJ whole genome shotgun (WGS) entry which is preliminary data.</text>
</comment>
<dbReference type="PANTHER" id="PTHR10890">
    <property type="entry name" value="CYSTEINYL-TRNA SYNTHETASE"/>
    <property type="match status" value="1"/>
</dbReference>
<dbReference type="CDD" id="cd00672">
    <property type="entry name" value="CysRS_core"/>
    <property type="match status" value="1"/>
</dbReference>
<keyword evidence="6 15" id="KW-0436">Ligase</keyword>
<dbReference type="Gene3D" id="3.40.50.620">
    <property type="entry name" value="HUPs"/>
    <property type="match status" value="1"/>
</dbReference>
<evidence type="ECO:0000256" key="1">
    <source>
        <dbReference type="ARBA" id="ARBA00001947"/>
    </source>
</evidence>
<evidence type="ECO:0000256" key="13">
    <source>
        <dbReference type="NCBIfam" id="TIGR00435"/>
    </source>
</evidence>
<evidence type="ECO:0000256" key="5">
    <source>
        <dbReference type="ARBA" id="ARBA00014738"/>
    </source>
</evidence>
<organism evidence="15 16">
    <name type="scientific">Candidatus Fonsibacter lacus</name>
    <dbReference type="NCBI Taxonomy" id="2576439"/>
    <lineage>
        <taxon>Bacteria</taxon>
        <taxon>Pseudomonadati</taxon>
        <taxon>Pseudomonadota</taxon>
        <taxon>Alphaproteobacteria</taxon>
        <taxon>Candidatus Pelagibacterales</taxon>
        <taxon>Candidatus Pelagibacterales incertae sedis</taxon>
        <taxon>Candidatus Fonsibacter</taxon>
    </lineage>
</organism>
<dbReference type="EC" id="6.1.1.16" evidence="4 13"/>
<evidence type="ECO:0000256" key="3">
    <source>
        <dbReference type="ARBA" id="ARBA00011245"/>
    </source>
</evidence>
<evidence type="ECO:0000313" key="16">
    <source>
        <dbReference type="Proteomes" id="UP000747791"/>
    </source>
</evidence>
<dbReference type="SUPFAM" id="SSF52374">
    <property type="entry name" value="Nucleotidylyl transferase"/>
    <property type="match status" value="1"/>
</dbReference>
<evidence type="ECO:0000259" key="14">
    <source>
        <dbReference type="Pfam" id="PF01406"/>
    </source>
</evidence>
<comment type="similarity">
    <text evidence="2">Belongs to the class-I aminoacyl-tRNA synthetase family.</text>
</comment>
<evidence type="ECO:0000256" key="6">
    <source>
        <dbReference type="ARBA" id="ARBA00022598"/>
    </source>
</evidence>
<accession>A0A966HRA0</accession>
<gene>
    <name evidence="15" type="ORF">EBX74_01790</name>
</gene>
<dbReference type="AlphaFoldDB" id="A0A966HRA0"/>
<evidence type="ECO:0000256" key="9">
    <source>
        <dbReference type="ARBA" id="ARBA00022833"/>
    </source>
</evidence>
<dbReference type="GO" id="GO:0046872">
    <property type="term" value="F:metal ion binding"/>
    <property type="evidence" value="ECO:0007669"/>
    <property type="project" value="UniProtKB-KW"/>
</dbReference>
<evidence type="ECO:0000256" key="10">
    <source>
        <dbReference type="ARBA" id="ARBA00022840"/>
    </source>
</evidence>
<reference evidence="15" key="1">
    <citation type="submission" date="2018-10" db="EMBL/GenBank/DDBJ databases">
        <title>Iterative Subtractive Binning of Freshwater Chronoseries Metagenomes Recovers Nearly Complete Genomes from over Four Hundred Novel Species.</title>
        <authorList>
            <person name="Rodriguez-R L.M."/>
            <person name="Tsementzi D."/>
            <person name="Luo C."/>
            <person name="Konstantinidis K.T."/>
        </authorList>
    </citation>
    <scope>NUCLEOTIDE SEQUENCE</scope>
    <source>
        <strain evidence="15">WB8_2A_004</strain>
    </source>
</reference>
<keyword evidence="10" id="KW-0067">ATP-binding</keyword>
<dbReference type="HAMAP" id="MF_00041">
    <property type="entry name" value="Cys_tRNA_synth"/>
    <property type="match status" value="1"/>
</dbReference>
<evidence type="ECO:0000256" key="11">
    <source>
        <dbReference type="ARBA" id="ARBA00022917"/>
    </source>
</evidence>
<evidence type="ECO:0000256" key="4">
    <source>
        <dbReference type="ARBA" id="ARBA00012832"/>
    </source>
</evidence>
<dbReference type="GO" id="GO:0004817">
    <property type="term" value="F:cysteine-tRNA ligase activity"/>
    <property type="evidence" value="ECO:0007669"/>
    <property type="project" value="UniProtKB-UniRule"/>
</dbReference>
<evidence type="ECO:0000256" key="7">
    <source>
        <dbReference type="ARBA" id="ARBA00022723"/>
    </source>
</evidence>